<dbReference type="Pfam" id="PF00513">
    <property type="entry name" value="Late_protein_L2"/>
    <property type="match status" value="1"/>
</dbReference>
<reference evidence="16" key="1">
    <citation type="journal article" date="2018" name="MSphere">
        <title>Metagenomic Discovery of 83 New Human Papillomavirus Types in Patients with Immunodeficiency.</title>
        <authorList>
            <person name="Pastrana D.V."/>
            <person name="Peretti A."/>
            <person name="Welch N.L."/>
            <person name="Borgogna C."/>
            <person name="Olivero C."/>
            <person name="Badolato R."/>
            <person name="Notarangelo L.D."/>
            <person name="Gariglio M."/>
            <person name="FitzGerald P.C."/>
            <person name="McIntosh C.E."/>
            <person name="Reeves J."/>
            <person name="Starrett G.J."/>
            <person name="Bliskovsky V."/>
            <person name="Velez D."/>
            <person name="Brownell I."/>
            <person name="Yarchoan R."/>
            <person name="Wyvill K.M."/>
            <person name="Uldrick T.S."/>
            <person name="Maldarelli F."/>
            <person name="Lisco A."/>
            <person name="Sereti I."/>
            <person name="Gonzalez C.M."/>
            <person name="Androphy E.J."/>
            <person name="McBride A.A."/>
            <person name="Van Doorslaer K."/>
            <person name="Garcia F."/>
            <person name="Dvoretzky I."/>
            <person name="Liu J.S."/>
            <person name="Han J."/>
            <person name="Murphy P.M."/>
            <person name="McDermott D.H."/>
            <person name="Buck C.B."/>
        </authorList>
    </citation>
    <scope>NUCLEOTIDE SEQUENCE</scope>
    <source>
        <strain evidence="16">Gamma18_EV07c385</strain>
    </source>
</reference>
<keyword evidence="6" id="KW-1040">Host Golgi apparatus</keyword>
<gene>
    <name evidence="15 16" type="primary">L2</name>
</gene>
<keyword evidence="14 15" id="KW-1160">Virus entry into host cell</keyword>
<evidence type="ECO:0000256" key="3">
    <source>
        <dbReference type="ARBA" id="ARBA00022561"/>
    </source>
</evidence>
<evidence type="ECO:0000256" key="12">
    <source>
        <dbReference type="ARBA" id="ARBA00023125"/>
    </source>
</evidence>
<protein>
    <recommendedName>
        <fullName evidence="15">Minor capsid protein L2</fullName>
    </recommendedName>
</protein>
<evidence type="ECO:0000256" key="7">
    <source>
        <dbReference type="ARBA" id="ARBA00022844"/>
    </source>
</evidence>
<name>A0A2D2ALW8_9PAPI</name>
<keyword evidence="4 15" id="KW-1048">Host nucleus</keyword>
<organism evidence="16">
    <name type="scientific">Gammapapillomavirus 18</name>
    <dbReference type="NCBI Taxonomy" id="1513263"/>
    <lineage>
        <taxon>Viruses</taxon>
        <taxon>Monodnaviria</taxon>
        <taxon>Shotokuvirae</taxon>
        <taxon>Cossaviricota</taxon>
        <taxon>Papovaviricetes</taxon>
        <taxon>Zurhausenvirales</taxon>
        <taxon>Papillomaviridae</taxon>
        <taxon>Firstpapillomavirinae</taxon>
        <taxon>Gammapapillomavirus</taxon>
    </lineage>
</organism>
<keyword evidence="5 15" id="KW-0945">Host-virus interaction</keyword>
<comment type="subcellular location">
    <subcellularLocation>
        <location evidence="15">Virion</location>
    </subcellularLocation>
    <subcellularLocation>
        <location evidence="15">Host nucleus</location>
    </subcellularLocation>
</comment>
<keyword evidence="11 15" id="KW-1176">Cytoplasmic inwards viral transport</keyword>
<dbReference type="GO" id="GO:0042025">
    <property type="term" value="C:host cell nucleus"/>
    <property type="evidence" value="ECO:0007669"/>
    <property type="project" value="UniProtKB-SubCell"/>
</dbReference>
<accession>A0A2D2ALW8</accession>
<dbReference type="GO" id="GO:0046718">
    <property type="term" value="P:symbiont entry into host cell"/>
    <property type="evidence" value="ECO:0007669"/>
    <property type="project" value="UniProtKB-KW"/>
</dbReference>
<keyword evidence="8 15" id="KW-0426">Late protein</keyword>
<keyword evidence="12 15" id="KW-0238">DNA-binding</keyword>
<sequence length="539" mass="59583">MNGNKRSKRDTVENLYKSCRLGGDCPPDVVNKAERKTLADILLQVFSSVIYLGGLGIGTGKGSTGTVSVRPIPEIPSISGSGDVVAGGNKVEEIPLVDLGTKPKTTIRSQQRPFSVPLDRISVGFRPKDPTGIKPIDVVDPSSPAIVTLQETLPDSVITLGEPNLETGESVLTNLDVITDTTSIQSHPTVYQGVENELAILTVSPADPPPTEVIFNSLEPNLDPFVTVQSVAGHIDPTYNIFVDPNLTGDDIVFGEQIPLEPINPRLEFDIEEMPEASTPEQRIQRAFSRVRHFYRRHVQQVRTSNLNLLGDVARAISFGFENPAFDQDISLEFENDLSELAAAPDNDFADIQRISRPYYSKTAEGQVRVSRFGQKAGMRTRSGTVLSQDVHYFYDVSPISVTDNIELVPLSDVTDIIVEDPEAESVFIDELNINSESMLMDSYPDSFSNAHLIFNNMEVEEDSFNYPTVITDVAFRGLPTIPDIFISEQNLNTDTTFNIPAIPYIPVEPSKATFIGSVDFYLHPSLAKKKKRKRRFYF</sequence>
<evidence type="ECO:0000256" key="8">
    <source>
        <dbReference type="ARBA" id="ARBA00022921"/>
    </source>
</evidence>
<dbReference type="GO" id="GO:0075732">
    <property type="term" value="P:viral penetration into host nucleus"/>
    <property type="evidence" value="ECO:0007669"/>
    <property type="project" value="UniProtKB-KW"/>
</dbReference>
<evidence type="ECO:0000256" key="10">
    <source>
        <dbReference type="ARBA" id="ARBA00023046"/>
    </source>
</evidence>
<dbReference type="HAMAP" id="MF_04003">
    <property type="entry name" value="PPV_L2"/>
    <property type="match status" value="1"/>
</dbReference>
<keyword evidence="2 15" id="KW-0597">Phosphoprotein</keyword>
<proteinExistence type="inferred from homology"/>
<evidence type="ECO:0000313" key="16">
    <source>
        <dbReference type="EMBL" id="ATQ38454.1"/>
    </source>
</evidence>
<comment type="caution">
    <text evidence="15">Lacks conserved residue(s) required for the propagation of feature annotation.</text>
</comment>
<evidence type="ECO:0000256" key="6">
    <source>
        <dbReference type="ARBA" id="ARBA00022812"/>
    </source>
</evidence>
<comment type="subunit">
    <text evidence="15">Interacts with major capsid protein L1. Interacts with E2; this interaction inhibits E2 transcriptional activity but not the DNA replication function E2. Interacts with host HSPA8; this interaction is required for L2 nuclear translocation. Interacts with host importins KPNB2 and KPNB3. Forms a complex with importin alpha2-beta1 heterodimers via interaction with the importin alpha2 adapter. Interacts with host DYNLT1; this interaction is essential for virus intracellular transport during entry. Interacts (via C-terminus) with host retromer subunits VPS35 AND VPS29.</text>
</comment>
<evidence type="ECO:0000256" key="14">
    <source>
        <dbReference type="ARBA" id="ARBA00023296"/>
    </source>
</evidence>
<dbReference type="GO" id="GO:0003677">
    <property type="term" value="F:DNA binding"/>
    <property type="evidence" value="ECO:0007669"/>
    <property type="project" value="UniProtKB-UniRule"/>
</dbReference>
<dbReference type="GO" id="GO:0043657">
    <property type="term" value="C:host cell"/>
    <property type="evidence" value="ECO:0007669"/>
    <property type="project" value="GOC"/>
</dbReference>
<evidence type="ECO:0000256" key="2">
    <source>
        <dbReference type="ARBA" id="ARBA00022553"/>
    </source>
</evidence>
<feature type="disulfide bond" evidence="15">
    <location>
        <begin position="19"/>
        <end position="25"/>
    </location>
</feature>
<dbReference type="Proteomes" id="UP000290217">
    <property type="component" value="Segment"/>
</dbReference>
<comment type="PTM">
    <text evidence="15">Highly phosphorylated.</text>
</comment>
<keyword evidence="1 15" id="KW-1163">Viral penetration into host nucleus</keyword>
<dbReference type="GO" id="GO:0019028">
    <property type="term" value="C:viral capsid"/>
    <property type="evidence" value="ECO:0007669"/>
    <property type="project" value="UniProtKB-UniRule"/>
</dbReference>
<comment type="similarity">
    <text evidence="15">Belongs to the papillomaviridae L2 protein family.</text>
</comment>
<dbReference type="EMBL" id="MF588730">
    <property type="protein sequence ID" value="ATQ38454.1"/>
    <property type="molecule type" value="Genomic_DNA"/>
</dbReference>
<keyword evidence="10" id="KW-1039">Host endosome</keyword>
<evidence type="ECO:0000256" key="9">
    <source>
        <dbReference type="ARBA" id="ARBA00022952"/>
    </source>
</evidence>
<keyword evidence="7 15" id="KW-0946">Virion</keyword>
<evidence type="ECO:0000256" key="15">
    <source>
        <dbReference type="HAMAP-Rule" id="MF_04003"/>
    </source>
</evidence>
<comment type="function">
    <text evidence="15">Minor protein of the capsid that localizes along the inner surface of the virion, within the central cavities beneath the L1 pentamers. Plays a role in capsid stabilization through interaction with the major capsid protein L1. Once the virion enters the host cell, L2 escorts the genomic DNA into the nucleus by promoting escape from the endosomal compartments and traffic through the host Golgi network. Mechanistically, the C-terminus of L2 possesses a cell-penetrating peptide that protudes from the host endosome, interacts with host cytoplasmic retromer cargo and thereby mediates the capsid delivery to the host trans-Golgi network. Plays a role through its interaction with host dynein in the intracellular microtubule-dependent transport of viral capsid toward the nucleus. Mediates the viral genome import into the nucleus through binding to host importins. Once within the nucleus, L2 localizes viral genomes to host PML bodies in order to activate early gene expression for establishment of infection. Later on, promotes late gene expression by interacting with the viral E2 protein and by inhibiting its transcriptional activation functions. During virion assembly, encapsidates the genome by direct interaction with the viral DNA.</text>
</comment>
<keyword evidence="9 15" id="KW-1177">Microtubular inwards viral transport</keyword>
<evidence type="ECO:0000256" key="5">
    <source>
        <dbReference type="ARBA" id="ARBA00022581"/>
    </source>
</evidence>
<evidence type="ECO:0000256" key="13">
    <source>
        <dbReference type="ARBA" id="ARBA00023157"/>
    </source>
</evidence>
<keyword evidence="13 15" id="KW-1015">Disulfide bond</keyword>
<evidence type="ECO:0000256" key="1">
    <source>
        <dbReference type="ARBA" id="ARBA00022524"/>
    </source>
</evidence>
<evidence type="ECO:0000256" key="11">
    <source>
        <dbReference type="ARBA" id="ARBA00023120"/>
    </source>
</evidence>
<evidence type="ECO:0000256" key="4">
    <source>
        <dbReference type="ARBA" id="ARBA00022562"/>
    </source>
</evidence>
<dbReference type="GO" id="GO:0075521">
    <property type="term" value="P:microtubule-dependent intracellular transport of viral material towards nucleus"/>
    <property type="evidence" value="ECO:0007669"/>
    <property type="project" value="UniProtKB-UniRule"/>
</dbReference>
<dbReference type="InterPro" id="IPR000784">
    <property type="entry name" value="Late_L2"/>
</dbReference>
<keyword evidence="3 15" id="KW-0167">Capsid protein</keyword>
<dbReference type="GO" id="GO:0005198">
    <property type="term" value="F:structural molecule activity"/>
    <property type="evidence" value="ECO:0007669"/>
    <property type="project" value="UniProtKB-UniRule"/>
</dbReference>